<organism evidence="6 7">
    <name type="scientific">Paratrimastix pyriformis</name>
    <dbReference type="NCBI Taxonomy" id="342808"/>
    <lineage>
        <taxon>Eukaryota</taxon>
        <taxon>Metamonada</taxon>
        <taxon>Preaxostyla</taxon>
        <taxon>Paratrimastigidae</taxon>
        <taxon>Paratrimastix</taxon>
    </lineage>
</organism>
<evidence type="ECO:0000313" key="7">
    <source>
        <dbReference type="Proteomes" id="UP001141327"/>
    </source>
</evidence>
<feature type="region of interest" description="Disordered" evidence="4">
    <location>
        <begin position="1"/>
        <end position="28"/>
    </location>
</feature>
<dbReference type="Proteomes" id="UP001141327">
    <property type="component" value="Unassembled WGS sequence"/>
</dbReference>
<reference evidence="6" key="1">
    <citation type="journal article" date="2022" name="bioRxiv">
        <title>Genomics of Preaxostyla Flagellates Illuminates Evolutionary Transitions and the Path Towards Mitochondrial Loss.</title>
        <authorList>
            <person name="Novak L.V.F."/>
            <person name="Treitli S.C."/>
            <person name="Pyrih J."/>
            <person name="Halakuc P."/>
            <person name="Pipaliya S.V."/>
            <person name="Vacek V."/>
            <person name="Brzon O."/>
            <person name="Soukal P."/>
            <person name="Eme L."/>
            <person name="Dacks J.B."/>
            <person name="Karnkowska A."/>
            <person name="Elias M."/>
            <person name="Hampl V."/>
        </authorList>
    </citation>
    <scope>NUCLEOTIDE SEQUENCE</scope>
    <source>
        <strain evidence="6">RCP-MX</strain>
    </source>
</reference>
<dbReference type="Gene3D" id="3.30.110.20">
    <property type="entry name" value="Alba-like domain"/>
    <property type="match status" value="1"/>
</dbReference>
<dbReference type="Pfam" id="PF01918">
    <property type="entry name" value="Alba"/>
    <property type="match status" value="1"/>
</dbReference>
<evidence type="ECO:0000256" key="1">
    <source>
        <dbReference type="ARBA" id="ARBA00004123"/>
    </source>
</evidence>
<feature type="domain" description="DNA/RNA-binding protein Alba-like" evidence="5">
    <location>
        <begin position="28"/>
        <end position="92"/>
    </location>
</feature>
<sequence length="266" mass="28625">MDQQQQRQDLSQYTLQPRPATNDPVAPNEIRISMGGKVSSYVTTATQMLQSQDPAHPFVVIKGLGPALVRAVTVAEILKRSMNVYQLTQIGSLLMTDHYIPLDPASRLSPLDLPRYVSFIEIKISLHPIEGAQPPSAAVPMPPAPARQPRQPRQPRPWQPRQNAVQPVAQQVVPAPVAAVAPAPAPAAPVAPAGRPPRPRVAQRQFFAAGPFLPHGGVPAAPLALPQQGLPVAAPAGRRPRRQRREGPQQPSGGLEQHGQFRGPAM</sequence>
<feature type="region of interest" description="Disordered" evidence="4">
    <location>
        <begin position="219"/>
        <end position="266"/>
    </location>
</feature>
<comment type="caution">
    <text evidence="6">The sequence shown here is derived from an EMBL/GenBank/DDBJ whole genome shotgun (WGS) entry which is preliminary data.</text>
</comment>
<comment type="similarity">
    <text evidence="2">Belongs to the histone-like Alba family.</text>
</comment>
<feature type="compositionally biased region" description="Pro residues" evidence="4">
    <location>
        <begin position="140"/>
        <end position="158"/>
    </location>
</feature>
<name>A0ABQ8UJH5_9EUKA</name>
<keyword evidence="3" id="KW-0539">Nucleus</keyword>
<comment type="subcellular location">
    <subcellularLocation>
        <location evidence="1">Nucleus</location>
    </subcellularLocation>
</comment>
<feature type="region of interest" description="Disordered" evidence="4">
    <location>
        <begin position="132"/>
        <end position="167"/>
    </location>
</feature>
<dbReference type="PANTHER" id="PTHR13516">
    <property type="entry name" value="RIBONUCLEASE P SUBUNIT P25"/>
    <property type="match status" value="1"/>
</dbReference>
<dbReference type="InterPro" id="IPR051958">
    <property type="entry name" value="Alba-like_NAB"/>
</dbReference>
<dbReference type="InterPro" id="IPR036882">
    <property type="entry name" value="Alba-like_dom_sf"/>
</dbReference>
<evidence type="ECO:0000256" key="3">
    <source>
        <dbReference type="ARBA" id="ARBA00023242"/>
    </source>
</evidence>
<protein>
    <submittedName>
        <fullName evidence="6">Ribonucleases P/MRP protein subunit RPP25</fullName>
    </submittedName>
</protein>
<evidence type="ECO:0000256" key="4">
    <source>
        <dbReference type="SAM" id="MobiDB-lite"/>
    </source>
</evidence>
<keyword evidence="7" id="KW-1185">Reference proteome</keyword>
<evidence type="ECO:0000313" key="6">
    <source>
        <dbReference type="EMBL" id="KAJ4457862.1"/>
    </source>
</evidence>
<dbReference type="PANTHER" id="PTHR13516:SF4">
    <property type="entry name" value="FI09323P"/>
    <property type="match status" value="1"/>
</dbReference>
<evidence type="ECO:0000259" key="5">
    <source>
        <dbReference type="Pfam" id="PF01918"/>
    </source>
</evidence>
<evidence type="ECO:0000256" key="2">
    <source>
        <dbReference type="ARBA" id="ARBA00008018"/>
    </source>
</evidence>
<gene>
    <name evidence="6" type="ORF">PAPYR_6540</name>
</gene>
<accession>A0ABQ8UJH5</accession>
<proteinExistence type="inferred from homology"/>
<dbReference type="EMBL" id="JAPMOS010000038">
    <property type="protein sequence ID" value="KAJ4457862.1"/>
    <property type="molecule type" value="Genomic_DNA"/>
</dbReference>
<dbReference type="SUPFAM" id="SSF82704">
    <property type="entry name" value="AlbA-like"/>
    <property type="match status" value="1"/>
</dbReference>
<feature type="compositionally biased region" description="Low complexity" evidence="4">
    <location>
        <begin position="1"/>
        <end position="16"/>
    </location>
</feature>
<dbReference type="InterPro" id="IPR002775">
    <property type="entry name" value="DNA/RNA-bd_Alba-like"/>
</dbReference>